<evidence type="ECO:0000256" key="2">
    <source>
        <dbReference type="ARBA" id="ARBA00022741"/>
    </source>
</evidence>
<proteinExistence type="predicted"/>
<dbReference type="InterPro" id="IPR027417">
    <property type="entry name" value="P-loop_NTPase"/>
</dbReference>
<evidence type="ECO:0000256" key="1">
    <source>
        <dbReference type="ARBA" id="ARBA00022448"/>
    </source>
</evidence>
<protein>
    <submittedName>
        <fullName evidence="5">ABC transporter ATP-binding protein</fullName>
    </submittedName>
</protein>
<dbReference type="PROSITE" id="PS50893">
    <property type="entry name" value="ABC_TRANSPORTER_2"/>
    <property type="match status" value="1"/>
</dbReference>
<dbReference type="SMART" id="SM00382">
    <property type="entry name" value="AAA"/>
    <property type="match status" value="1"/>
</dbReference>
<evidence type="ECO:0000313" key="6">
    <source>
        <dbReference type="Proteomes" id="UP001054811"/>
    </source>
</evidence>
<dbReference type="EMBL" id="CP091139">
    <property type="protein sequence ID" value="UUT34665.1"/>
    <property type="molecule type" value="Genomic_DNA"/>
</dbReference>
<dbReference type="Pfam" id="PF12399">
    <property type="entry name" value="BCA_ABC_TP_C"/>
    <property type="match status" value="1"/>
</dbReference>
<dbReference type="PANTHER" id="PTHR45772">
    <property type="entry name" value="CONSERVED COMPONENT OF ABC TRANSPORTER FOR NATURAL AMINO ACIDS-RELATED"/>
    <property type="match status" value="1"/>
</dbReference>
<dbReference type="Proteomes" id="UP001054811">
    <property type="component" value="Chromosome"/>
</dbReference>
<dbReference type="PANTHER" id="PTHR45772:SF9">
    <property type="entry name" value="CONSERVED COMPONENT OF ABC TRANSPORTER FOR NATURAL AMINO ACIDS"/>
    <property type="match status" value="1"/>
</dbReference>
<sequence length="255" mass="27483">MSLVIENVTKKFGGNTALSDVSFEVSAGKLTALIGPNGAGKTTMFNCIAGLHRPTEGTVVHDSRNITGLPPAKILDAGIARTFQLVRSFRELTVVETIMVAGHWRSGQGFWNSIFALRSVRASDRQLEEEARGTLAALGLAHLADKHVHELPYGQQRLIEIAKALMTGAGTLLLDEPAAGLHPDEALALRGLLAALRERGTTILLVEHNMPFVLSLADHIVVLEFGHKIAEGAPEEISKDQRVIDSYLGKEEDVA</sequence>
<keyword evidence="2" id="KW-0547">Nucleotide-binding</keyword>
<evidence type="ECO:0000259" key="4">
    <source>
        <dbReference type="PROSITE" id="PS50893"/>
    </source>
</evidence>
<dbReference type="Gene3D" id="3.40.50.300">
    <property type="entry name" value="P-loop containing nucleotide triphosphate hydrolases"/>
    <property type="match status" value="1"/>
</dbReference>
<dbReference type="SUPFAM" id="SSF52540">
    <property type="entry name" value="P-loop containing nucleoside triphosphate hydrolases"/>
    <property type="match status" value="1"/>
</dbReference>
<name>A0ABY5NHM0_9MICO</name>
<dbReference type="GO" id="GO:0005524">
    <property type="term" value="F:ATP binding"/>
    <property type="evidence" value="ECO:0007669"/>
    <property type="project" value="UniProtKB-KW"/>
</dbReference>
<dbReference type="RefSeq" id="WP_259611191.1">
    <property type="nucleotide sequence ID" value="NZ_CP091139.2"/>
</dbReference>
<keyword evidence="3 5" id="KW-0067">ATP-binding</keyword>
<keyword evidence="1" id="KW-0813">Transport</keyword>
<feature type="domain" description="ABC transporter" evidence="4">
    <location>
        <begin position="3"/>
        <end position="250"/>
    </location>
</feature>
<evidence type="ECO:0000313" key="5">
    <source>
        <dbReference type="EMBL" id="UUT34665.1"/>
    </source>
</evidence>
<accession>A0ABY5NHM0</accession>
<organism evidence="5 6">
    <name type="scientific">Microbacterium elymi</name>
    <dbReference type="NCBI Taxonomy" id="2909587"/>
    <lineage>
        <taxon>Bacteria</taxon>
        <taxon>Bacillati</taxon>
        <taxon>Actinomycetota</taxon>
        <taxon>Actinomycetes</taxon>
        <taxon>Micrococcales</taxon>
        <taxon>Microbacteriaceae</taxon>
        <taxon>Microbacterium</taxon>
    </lineage>
</organism>
<gene>
    <name evidence="5" type="ORF">L2X98_29720</name>
</gene>
<dbReference type="Pfam" id="PF00005">
    <property type="entry name" value="ABC_tran"/>
    <property type="match status" value="1"/>
</dbReference>
<dbReference type="InterPro" id="IPR003439">
    <property type="entry name" value="ABC_transporter-like_ATP-bd"/>
</dbReference>
<dbReference type="InterPro" id="IPR003593">
    <property type="entry name" value="AAA+_ATPase"/>
</dbReference>
<reference evidence="5" key="1">
    <citation type="submission" date="2022-01" db="EMBL/GenBank/DDBJ databases">
        <title>Microbacterium eymi and Microbacterium rhizovicinus sp. nov., isolated from the rhizospheric soil of Elymus tsukushiensis, a plant native to the Dokdo Islands, Republic of Korea.</title>
        <authorList>
            <person name="Hwang Y.J."/>
        </authorList>
    </citation>
    <scope>NUCLEOTIDE SEQUENCE</scope>
    <source>
        <strain evidence="5">KUDC0405</strain>
    </source>
</reference>
<dbReference type="CDD" id="cd03219">
    <property type="entry name" value="ABC_Mj1267_LivG_branched"/>
    <property type="match status" value="1"/>
</dbReference>
<dbReference type="InterPro" id="IPR032823">
    <property type="entry name" value="BCA_ABC_TP_C"/>
</dbReference>
<keyword evidence="6" id="KW-1185">Reference proteome</keyword>
<dbReference type="InterPro" id="IPR051120">
    <property type="entry name" value="ABC_AA/LPS_Transport"/>
</dbReference>
<evidence type="ECO:0000256" key="3">
    <source>
        <dbReference type="ARBA" id="ARBA00022840"/>
    </source>
</evidence>